<sequence>MENQMPNNWGMMPGNMPMMPQVGGMMQNPMMPKQAVQGAMGDCGCDSTMASPYGMYEPGMHPHQMMPYGYQGGPGMHPHQMMPYGYPGGPGMHPHQMMPYGYPGGPGMHMQPHFGNQMGMGPGFMDPYGAGAMGGEYGMPLPRSNDEESNEY</sequence>
<evidence type="ECO:0000313" key="2">
    <source>
        <dbReference type="Proteomes" id="UP000032512"/>
    </source>
</evidence>
<dbReference type="PATRIC" id="fig|285983.3.peg.2046"/>
<dbReference type="EMBL" id="JXIQ01000125">
    <property type="protein sequence ID" value="KIY21136.1"/>
    <property type="molecule type" value="Genomic_DNA"/>
</dbReference>
<dbReference type="Proteomes" id="UP000032512">
    <property type="component" value="Unassembled WGS sequence"/>
</dbReference>
<accession>A0A0D6Z7Z3</accession>
<gene>
    <name evidence="1" type="ORF">UB32_15545</name>
</gene>
<reference evidence="1 2" key="1">
    <citation type="submission" date="2015-01" db="EMBL/GenBank/DDBJ databases">
        <title>Draft genome sequences of the supercritical CO2 tolerant bacteria Bacillus subterraneus MITOT1 and Bacillus cereus MIT0214.</title>
        <authorList>
            <person name="Peet K.C."/>
            <person name="Thompson J.R."/>
        </authorList>
    </citation>
    <scope>NUCLEOTIDE SEQUENCE [LARGE SCALE GENOMIC DNA]</scope>
    <source>
        <strain evidence="1 2">MITOT1</strain>
    </source>
</reference>
<dbReference type="AlphaFoldDB" id="A0A0D6Z7Z3"/>
<name>A0A0D6Z7Z3_9BACI</name>
<comment type="caution">
    <text evidence="1">The sequence shown here is derived from an EMBL/GenBank/DDBJ whole genome shotgun (WGS) entry which is preliminary data.</text>
</comment>
<organism evidence="1 2">
    <name type="scientific">Mesobacillus subterraneus</name>
    <dbReference type="NCBI Taxonomy" id="285983"/>
    <lineage>
        <taxon>Bacteria</taxon>
        <taxon>Bacillati</taxon>
        <taxon>Bacillota</taxon>
        <taxon>Bacilli</taxon>
        <taxon>Bacillales</taxon>
        <taxon>Bacillaceae</taxon>
        <taxon>Mesobacillus</taxon>
    </lineage>
</organism>
<protein>
    <submittedName>
        <fullName evidence="1">Uncharacterized protein</fullName>
    </submittedName>
</protein>
<keyword evidence="2" id="KW-1185">Reference proteome</keyword>
<proteinExistence type="predicted"/>
<evidence type="ECO:0000313" key="1">
    <source>
        <dbReference type="EMBL" id="KIY21136.1"/>
    </source>
</evidence>